<feature type="transmembrane region" description="Helical" evidence="1">
    <location>
        <begin position="167"/>
        <end position="185"/>
    </location>
</feature>
<evidence type="ECO:0000313" key="2">
    <source>
        <dbReference type="EMBL" id="MEZ0164035.1"/>
    </source>
</evidence>
<feature type="transmembrane region" description="Helical" evidence="1">
    <location>
        <begin position="71"/>
        <end position="90"/>
    </location>
</feature>
<dbReference type="Proteomes" id="UP001565927">
    <property type="component" value="Unassembled WGS sequence"/>
</dbReference>
<feature type="transmembrane region" description="Helical" evidence="1">
    <location>
        <begin position="42"/>
        <end position="59"/>
    </location>
</feature>
<protein>
    <recommendedName>
        <fullName evidence="4">Tryptophan-rich sensory protein</fullName>
    </recommendedName>
</protein>
<name>A0ABV4GXL7_9ACTN</name>
<feature type="transmembrane region" description="Helical" evidence="1">
    <location>
        <begin position="129"/>
        <end position="147"/>
    </location>
</feature>
<keyword evidence="1" id="KW-1133">Transmembrane helix</keyword>
<accession>A0ABV4GXL7</accession>
<evidence type="ECO:0008006" key="4">
    <source>
        <dbReference type="Google" id="ProtNLM"/>
    </source>
</evidence>
<keyword evidence="1" id="KW-0812">Transmembrane</keyword>
<proteinExistence type="predicted"/>
<reference evidence="2 3" key="1">
    <citation type="submission" date="2024-07" db="EMBL/GenBank/DDBJ databases">
        <authorList>
            <person name="Thanompreechachai J."/>
            <person name="Duangmal K."/>
        </authorList>
    </citation>
    <scope>NUCLEOTIDE SEQUENCE [LARGE SCALE GENOMIC DNA]</scope>
    <source>
        <strain evidence="2 3">LSe6-4</strain>
    </source>
</reference>
<organism evidence="2 3">
    <name type="scientific">Kineococcus halophytocola</name>
    <dbReference type="NCBI Taxonomy" id="3234027"/>
    <lineage>
        <taxon>Bacteria</taxon>
        <taxon>Bacillati</taxon>
        <taxon>Actinomycetota</taxon>
        <taxon>Actinomycetes</taxon>
        <taxon>Kineosporiales</taxon>
        <taxon>Kineosporiaceae</taxon>
        <taxon>Kineococcus</taxon>
    </lineage>
</organism>
<keyword evidence="1" id="KW-0472">Membrane</keyword>
<feature type="transmembrane region" description="Helical" evidence="1">
    <location>
        <begin position="192"/>
        <end position="208"/>
    </location>
</feature>
<dbReference type="RefSeq" id="WP_370440283.1">
    <property type="nucleotide sequence ID" value="NZ_JBGFTU010000004.1"/>
</dbReference>
<gene>
    <name evidence="2" type="ORF">AB2L27_04550</name>
</gene>
<evidence type="ECO:0000313" key="3">
    <source>
        <dbReference type="Proteomes" id="UP001565927"/>
    </source>
</evidence>
<keyword evidence="3" id="KW-1185">Reference proteome</keyword>
<feature type="transmembrane region" description="Helical" evidence="1">
    <location>
        <begin position="96"/>
        <end position="117"/>
    </location>
</feature>
<evidence type="ECO:0000256" key="1">
    <source>
        <dbReference type="SAM" id="Phobius"/>
    </source>
</evidence>
<comment type="caution">
    <text evidence="2">The sequence shown here is derived from an EMBL/GenBank/DDBJ whole genome shotgun (WGS) entry which is preliminary data.</text>
</comment>
<feature type="transmembrane region" description="Helical" evidence="1">
    <location>
        <begin position="214"/>
        <end position="233"/>
    </location>
</feature>
<sequence>MDGDVLRQGAVLLAVTGGILSGATGDYGDAAGSASPVVPADYAFGIWVPIYAGVVAYAVDQARATRRTDALLQRTGWPVAAAVGLSGVWVRGQDPPWLQLPVIAATTTAAVIALGRAQPRSAAEDSVRARWVVQVPVGLLAGWLTLATTAATTEVLIASGARVRRRGVDAAGALVLAGTAAAALSGARLPRAGGCAAALAWGLVGVAVRGARRWPLTGVVAGVGAGVAASVGLRPGKAAR</sequence>
<dbReference type="EMBL" id="JBGFTU010000004">
    <property type="protein sequence ID" value="MEZ0164035.1"/>
    <property type="molecule type" value="Genomic_DNA"/>
</dbReference>